<evidence type="ECO:0000259" key="6">
    <source>
        <dbReference type="Pfam" id="PF04542"/>
    </source>
</evidence>
<dbReference type="InterPro" id="IPR007627">
    <property type="entry name" value="RNA_pol_sigma70_r2"/>
</dbReference>
<evidence type="ECO:0000256" key="1">
    <source>
        <dbReference type="ARBA" id="ARBA00010641"/>
    </source>
</evidence>
<dbReference type="GO" id="GO:0016987">
    <property type="term" value="F:sigma factor activity"/>
    <property type="evidence" value="ECO:0007669"/>
    <property type="project" value="UniProtKB-KW"/>
</dbReference>
<dbReference type="InterPro" id="IPR013324">
    <property type="entry name" value="RNA_pol_sigma_r3/r4-like"/>
</dbReference>
<dbReference type="SUPFAM" id="SSF88659">
    <property type="entry name" value="Sigma3 and sigma4 domains of RNA polymerase sigma factors"/>
    <property type="match status" value="1"/>
</dbReference>
<evidence type="ECO:0000313" key="7">
    <source>
        <dbReference type="EMBL" id="QBX54146.1"/>
    </source>
</evidence>
<accession>A0A4P7IAY0</accession>
<feature type="domain" description="RNA polymerase sigma-70 region 2" evidence="6">
    <location>
        <begin position="45"/>
        <end position="111"/>
    </location>
</feature>
<dbReference type="InterPro" id="IPR039425">
    <property type="entry name" value="RNA_pol_sigma-70-like"/>
</dbReference>
<evidence type="ECO:0000256" key="4">
    <source>
        <dbReference type="ARBA" id="ARBA00023125"/>
    </source>
</evidence>
<dbReference type="PANTHER" id="PTHR43133">
    <property type="entry name" value="RNA POLYMERASE ECF-TYPE SIGMA FACTO"/>
    <property type="match status" value="1"/>
</dbReference>
<dbReference type="PANTHER" id="PTHR43133:SF8">
    <property type="entry name" value="RNA POLYMERASE SIGMA FACTOR HI_1459-RELATED"/>
    <property type="match status" value="1"/>
</dbReference>
<dbReference type="OrthoDB" id="265863at2"/>
<dbReference type="Gene3D" id="1.10.10.10">
    <property type="entry name" value="Winged helix-like DNA-binding domain superfamily/Winged helix DNA-binding domain"/>
    <property type="match status" value="1"/>
</dbReference>
<proteinExistence type="inferred from homology"/>
<dbReference type="EMBL" id="CP038436">
    <property type="protein sequence ID" value="QBX54146.1"/>
    <property type="molecule type" value="Genomic_DNA"/>
</dbReference>
<keyword evidence="8" id="KW-1185">Reference proteome</keyword>
<evidence type="ECO:0000313" key="8">
    <source>
        <dbReference type="Proteomes" id="UP000294853"/>
    </source>
</evidence>
<dbReference type="NCBIfam" id="TIGR02937">
    <property type="entry name" value="sigma70-ECF"/>
    <property type="match status" value="1"/>
</dbReference>
<keyword evidence="5" id="KW-0804">Transcription</keyword>
<dbReference type="Proteomes" id="UP000294853">
    <property type="component" value="Chromosome"/>
</dbReference>
<dbReference type="AlphaFoldDB" id="A0A4P7IAY0"/>
<dbReference type="InterPro" id="IPR014284">
    <property type="entry name" value="RNA_pol_sigma-70_dom"/>
</dbReference>
<sequence length="204" mass="22373">MGTMVVMTEHRGVAGGRLEESPWDAAKGAFSAWRQGDAAAVDELVRVMTPVLWHVVRSYGHDRQTSEDIVQTTWLGFVRSHQTIVEPGAVAAWLITSARRDAARHLGHARRSQPVEGEALATWLPDVDSAEALAVLDDEGSRLWKAVSGLDERCRRLVSVIAFLDRPDYASLGRELDMPVGSIGPTRARCLDKLRAALAKEGRP</sequence>
<dbReference type="Pfam" id="PF04542">
    <property type="entry name" value="Sigma70_r2"/>
    <property type="match status" value="1"/>
</dbReference>
<dbReference type="KEGG" id="nsn:EXE58_00760"/>
<dbReference type="GO" id="GO:0006352">
    <property type="term" value="P:DNA-templated transcription initiation"/>
    <property type="evidence" value="ECO:0007669"/>
    <property type="project" value="InterPro"/>
</dbReference>
<gene>
    <name evidence="7" type="ORF">EXE58_00760</name>
</gene>
<reference evidence="7 8" key="1">
    <citation type="submission" date="2019-03" db="EMBL/GenBank/DDBJ databases">
        <title>Three New Species of Nocardioides, Nocardioides euryhalodurans sp. nov., Nocardioides seonyuensis sp. nov. and Nocardioides eburneoflavus sp. nov. Iolated from Soil.</title>
        <authorList>
            <person name="Roh S.G."/>
            <person name="Lee C."/>
            <person name="Kim M.-K."/>
            <person name="Kim S.B."/>
        </authorList>
    </citation>
    <scope>NUCLEOTIDE SEQUENCE [LARGE SCALE GENOMIC DNA]</scope>
    <source>
        <strain evidence="7 8">MMS17-SY207-3</strain>
    </source>
</reference>
<name>A0A4P7IAY0_9ACTN</name>
<organism evidence="7 8">
    <name type="scientific">Nocardioides seonyuensis</name>
    <dbReference type="NCBI Taxonomy" id="2518371"/>
    <lineage>
        <taxon>Bacteria</taxon>
        <taxon>Bacillati</taxon>
        <taxon>Actinomycetota</taxon>
        <taxon>Actinomycetes</taxon>
        <taxon>Propionibacteriales</taxon>
        <taxon>Nocardioidaceae</taxon>
        <taxon>Nocardioides</taxon>
    </lineage>
</organism>
<dbReference type="GO" id="GO:0003677">
    <property type="term" value="F:DNA binding"/>
    <property type="evidence" value="ECO:0007669"/>
    <property type="project" value="UniProtKB-KW"/>
</dbReference>
<dbReference type="SUPFAM" id="SSF88946">
    <property type="entry name" value="Sigma2 domain of RNA polymerase sigma factors"/>
    <property type="match status" value="1"/>
</dbReference>
<evidence type="ECO:0000256" key="3">
    <source>
        <dbReference type="ARBA" id="ARBA00023082"/>
    </source>
</evidence>
<comment type="similarity">
    <text evidence="1">Belongs to the sigma-70 factor family. ECF subfamily.</text>
</comment>
<evidence type="ECO:0000256" key="5">
    <source>
        <dbReference type="ARBA" id="ARBA00023163"/>
    </source>
</evidence>
<keyword evidence="4" id="KW-0238">DNA-binding</keyword>
<dbReference type="InterPro" id="IPR013325">
    <property type="entry name" value="RNA_pol_sigma_r2"/>
</dbReference>
<protein>
    <submittedName>
        <fullName evidence="7">Sigma-70 family RNA polymerase sigma factor</fullName>
    </submittedName>
</protein>
<dbReference type="Gene3D" id="1.10.1740.10">
    <property type="match status" value="1"/>
</dbReference>
<keyword evidence="2" id="KW-0805">Transcription regulation</keyword>
<dbReference type="InterPro" id="IPR036388">
    <property type="entry name" value="WH-like_DNA-bd_sf"/>
</dbReference>
<keyword evidence="3" id="KW-0731">Sigma factor</keyword>
<evidence type="ECO:0000256" key="2">
    <source>
        <dbReference type="ARBA" id="ARBA00023015"/>
    </source>
</evidence>